<comment type="caution">
    <text evidence="4">The sequence shown here is derived from an EMBL/GenBank/DDBJ whole genome shotgun (WGS) entry which is preliminary data.</text>
</comment>
<dbReference type="RefSeq" id="WP_044887332.1">
    <property type="nucleotide sequence ID" value="NZ_JYFN01000049.1"/>
</dbReference>
<gene>
    <name evidence="4" type="ORF">FF36_04820</name>
</gene>
<dbReference type="AlphaFoldDB" id="A0A0D8B9J8"/>
<name>A0A0D8B9J8_9ACTN</name>
<dbReference type="SUPFAM" id="SSF51735">
    <property type="entry name" value="NAD(P)-binding Rossmann-fold domains"/>
    <property type="match status" value="1"/>
</dbReference>
<keyword evidence="2" id="KW-0560">Oxidoreductase</keyword>
<evidence type="ECO:0000259" key="3">
    <source>
        <dbReference type="Pfam" id="PF13460"/>
    </source>
</evidence>
<proteinExistence type="inferred from homology"/>
<reference evidence="5" key="1">
    <citation type="submission" date="2015-02" db="EMBL/GenBank/DDBJ databases">
        <title>Draft Genome of Frankia sp. CpI1-S.</title>
        <authorList>
            <person name="Oshone R.T."/>
            <person name="Ngom M."/>
            <person name="Ghodhbane-Gtari F."/>
            <person name="Gtari M."/>
            <person name="Morris K."/>
            <person name="Thomas K."/>
            <person name="Sen A."/>
            <person name="Tisa L.S."/>
        </authorList>
    </citation>
    <scope>NUCLEOTIDE SEQUENCE [LARGE SCALE GENOMIC DNA]</scope>
    <source>
        <strain evidence="5">CpI1-S</strain>
    </source>
</reference>
<dbReference type="EMBL" id="JYFN01000049">
    <property type="protein sequence ID" value="KJE20856.1"/>
    <property type="molecule type" value="Genomic_DNA"/>
</dbReference>
<evidence type="ECO:0000256" key="2">
    <source>
        <dbReference type="ARBA" id="ARBA00023002"/>
    </source>
</evidence>
<evidence type="ECO:0000313" key="4">
    <source>
        <dbReference type="EMBL" id="KJE20856.1"/>
    </source>
</evidence>
<organism evidence="4 5">
    <name type="scientific">Frankia torreyi</name>
    <dbReference type="NCBI Taxonomy" id="1856"/>
    <lineage>
        <taxon>Bacteria</taxon>
        <taxon>Bacillati</taxon>
        <taxon>Actinomycetota</taxon>
        <taxon>Actinomycetes</taxon>
        <taxon>Frankiales</taxon>
        <taxon>Frankiaceae</taxon>
        <taxon>Frankia</taxon>
    </lineage>
</organism>
<dbReference type="Gene3D" id="3.40.50.720">
    <property type="entry name" value="NAD(P)-binding Rossmann-like Domain"/>
    <property type="match status" value="1"/>
</dbReference>
<dbReference type="InterPro" id="IPR036291">
    <property type="entry name" value="NAD(P)-bd_dom_sf"/>
</dbReference>
<dbReference type="Proteomes" id="UP000032545">
    <property type="component" value="Unassembled WGS sequence"/>
</dbReference>
<comment type="similarity">
    <text evidence="1">Belongs to the short-chain dehydrogenases/reductases (SDR) family.</text>
</comment>
<accession>A0A0D8B9J8</accession>
<keyword evidence="5" id="KW-1185">Reference proteome</keyword>
<evidence type="ECO:0000313" key="5">
    <source>
        <dbReference type="Proteomes" id="UP000032545"/>
    </source>
</evidence>
<dbReference type="GO" id="GO:0016491">
    <property type="term" value="F:oxidoreductase activity"/>
    <property type="evidence" value="ECO:0007669"/>
    <property type="project" value="UniProtKB-KW"/>
</dbReference>
<feature type="domain" description="NAD(P)-binding" evidence="3">
    <location>
        <begin position="9"/>
        <end position="86"/>
    </location>
</feature>
<reference evidence="4 5" key="2">
    <citation type="journal article" date="2016" name="Genome Announc.">
        <title>Permanent Draft Genome Sequences for Two Variants of Frankia sp. Strain CpI1, the First Frankia Strain Isolated from Root Nodules of Comptonia peregrina.</title>
        <authorList>
            <person name="Oshone R."/>
            <person name="Hurst S.G.IV."/>
            <person name="Abebe-Akele F."/>
            <person name="Simpson S."/>
            <person name="Morris K."/>
            <person name="Thomas W.K."/>
            <person name="Tisa L.S."/>
        </authorList>
    </citation>
    <scope>NUCLEOTIDE SEQUENCE [LARGE SCALE GENOMIC DNA]</scope>
    <source>
        <strain evidence="5">CpI1-S</strain>
    </source>
</reference>
<evidence type="ECO:0000256" key="1">
    <source>
        <dbReference type="ARBA" id="ARBA00006484"/>
    </source>
</evidence>
<dbReference type="InterPro" id="IPR016040">
    <property type="entry name" value="NAD(P)-bd_dom"/>
</dbReference>
<dbReference type="PATRIC" id="fig|1502723.3.peg.4795"/>
<dbReference type="PANTHER" id="PTHR43669:SF3">
    <property type="entry name" value="ALCOHOL DEHYDROGENASE, PUTATIVE (AFU_ORTHOLOGUE AFUA_3G03445)-RELATED"/>
    <property type="match status" value="1"/>
</dbReference>
<protein>
    <submittedName>
        <fullName evidence="4">NADH(P)-binding domain-containing protein</fullName>
    </submittedName>
</protein>
<dbReference type="OrthoDB" id="4545409at2"/>
<dbReference type="PANTHER" id="PTHR43669">
    <property type="entry name" value="5-KETO-D-GLUCONATE 5-REDUCTASE"/>
    <property type="match status" value="1"/>
</dbReference>
<dbReference type="Pfam" id="PF13460">
    <property type="entry name" value="NAD_binding_10"/>
    <property type="match status" value="1"/>
</dbReference>
<sequence length="219" mass="22971">MAFSLIVVGATGNVGRGIVAAARKRDWEVTAVDRDTVGFDALPDEFAGVKTVVGSVADAERAAELAGRLDLASADAVVVAVNIPWTPTPVLATTWAQADDHLGPYLRLHLSAATTFLPALSAGAVYLGMGGGMADIPARGMGVVSMAQAAQRMLYRHLEREARASEVLVREVMIRAMVHGFGQPGEPGPGMLGSDVIGERVCDVLIDAREQEVVVVLEV</sequence>